<dbReference type="Pfam" id="PF01478">
    <property type="entry name" value="Peptidase_A24"/>
    <property type="match status" value="1"/>
</dbReference>
<dbReference type="InterPro" id="IPR000045">
    <property type="entry name" value="Prepilin_IV_endopep_pep"/>
</dbReference>
<reference evidence="3 4" key="1">
    <citation type="submission" date="2016-10" db="EMBL/GenBank/DDBJ databases">
        <authorList>
            <person name="de Groot N.N."/>
        </authorList>
    </citation>
    <scope>NUCLEOTIDE SEQUENCE [LARGE SCALE GENOMIC DNA]</scope>
    <source>
        <strain evidence="3 4">DSM 29433</strain>
    </source>
</reference>
<feature type="transmembrane region" description="Helical" evidence="1">
    <location>
        <begin position="94"/>
        <end position="121"/>
    </location>
</feature>
<feature type="domain" description="Prepilin type IV endopeptidase peptidase" evidence="2">
    <location>
        <begin position="17"/>
        <end position="114"/>
    </location>
</feature>
<dbReference type="Proteomes" id="UP000198926">
    <property type="component" value="Unassembled WGS sequence"/>
</dbReference>
<evidence type="ECO:0000259" key="2">
    <source>
        <dbReference type="Pfam" id="PF01478"/>
    </source>
</evidence>
<keyword evidence="1" id="KW-1133">Transmembrane helix</keyword>
<dbReference type="EMBL" id="FOZM01000003">
    <property type="protein sequence ID" value="SFS21982.1"/>
    <property type="molecule type" value="Genomic_DNA"/>
</dbReference>
<dbReference type="OrthoDB" id="7709484at2"/>
<evidence type="ECO:0000256" key="1">
    <source>
        <dbReference type="SAM" id="Phobius"/>
    </source>
</evidence>
<organism evidence="3 4">
    <name type="scientific">Yoonia litorea</name>
    <dbReference type="NCBI Taxonomy" id="1123755"/>
    <lineage>
        <taxon>Bacteria</taxon>
        <taxon>Pseudomonadati</taxon>
        <taxon>Pseudomonadota</taxon>
        <taxon>Alphaproteobacteria</taxon>
        <taxon>Rhodobacterales</taxon>
        <taxon>Paracoccaceae</taxon>
        <taxon>Yoonia</taxon>
    </lineage>
</organism>
<dbReference type="Gene3D" id="1.20.120.1220">
    <property type="match status" value="1"/>
</dbReference>
<keyword evidence="4" id="KW-1185">Reference proteome</keyword>
<proteinExistence type="predicted"/>
<feature type="transmembrane region" description="Helical" evidence="1">
    <location>
        <begin position="60"/>
        <end position="82"/>
    </location>
</feature>
<dbReference type="STRING" id="1123755.SAMN05444714_3056"/>
<gene>
    <name evidence="3" type="ORF">SAMN05444714_3056</name>
</gene>
<dbReference type="GO" id="GO:0004190">
    <property type="term" value="F:aspartic-type endopeptidase activity"/>
    <property type="evidence" value="ECO:0007669"/>
    <property type="project" value="InterPro"/>
</dbReference>
<keyword evidence="1" id="KW-0812">Transmembrane</keyword>
<feature type="transmembrane region" description="Helical" evidence="1">
    <location>
        <begin position="36"/>
        <end position="54"/>
    </location>
</feature>
<dbReference type="AlphaFoldDB" id="A0A1I6N1Z3"/>
<protein>
    <submittedName>
        <fullName evidence="3">Prepilin peptidase CpaA</fullName>
    </submittedName>
</protein>
<keyword evidence="1" id="KW-0472">Membrane</keyword>
<feature type="transmembrane region" description="Helical" evidence="1">
    <location>
        <begin position="7"/>
        <end position="24"/>
    </location>
</feature>
<accession>A0A1I6N1Z3</accession>
<sequence length="162" mass="18068">MGMTAEAAIWFLPAVLPITLYIAWNDMRAMKITNRSVIVLALPFVILGPFAFGLEMYLWQWLHFPVMLAIGMLFWAAGAMGGGDAKMIAVMAPYFVLGDLTLVMIIFALVLVASLAVHSLFRFTGLRNFAPEWKSWHAGRYFPKGLPLGMTLTFYLALAVFD</sequence>
<evidence type="ECO:0000313" key="3">
    <source>
        <dbReference type="EMBL" id="SFS21982.1"/>
    </source>
</evidence>
<dbReference type="GO" id="GO:0016020">
    <property type="term" value="C:membrane"/>
    <property type="evidence" value="ECO:0007669"/>
    <property type="project" value="InterPro"/>
</dbReference>
<evidence type="ECO:0000313" key="4">
    <source>
        <dbReference type="Proteomes" id="UP000198926"/>
    </source>
</evidence>
<feature type="transmembrane region" description="Helical" evidence="1">
    <location>
        <begin position="141"/>
        <end position="161"/>
    </location>
</feature>
<name>A0A1I6N1Z3_9RHOB</name>